<keyword evidence="1" id="KW-0472">Membrane</keyword>
<keyword evidence="1" id="KW-1133">Transmembrane helix</keyword>
<organism evidence="2 3">
    <name type="scientific">Glossina fuscipes</name>
    <dbReference type="NCBI Taxonomy" id="7396"/>
    <lineage>
        <taxon>Eukaryota</taxon>
        <taxon>Metazoa</taxon>
        <taxon>Ecdysozoa</taxon>
        <taxon>Arthropoda</taxon>
        <taxon>Hexapoda</taxon>
        <taxon>Insecta</taxon>
        <taxon>Pterygota</taxon>
        <taxon>Neoptera</taxon>
        <taxon>Endopterygota</taxon>
        <taxon>Diptera</taxon>
        <taxon>Brachycera</taxon>
        <taxon>Muscomorpha</taxon>
        <taxon>Hippoboscoidea</taxon>
        <taxon>Glossinidae</taxon>
        <taxon>Glossina</taxon>
    </lineage>
</organism>
<accession>A0A8U0W8M3</accession>
<feature type="transmembrane region" description="Helical" evidence="1">
    <location>
        <begin position="35"/>
        <end position="54"/>
    </location>
</feature>
<dbReference type="AlphaFoldDB" id="A0A8U0W8M3"/>
<sequence length="76" mass="8113">MPVAVRLVEVLALTTLLGILTGLAVFVVAAQRMMFLVLLLITPVTYVLYGLLYVSEKVMVTALSGLLVVTSSVGNF</sequence>
<evidence type="ECO:0000313" key="2">
    <source>
        <dbReference type="Proteomes" id="UP000092443"/>
    </source>
</evidence>
<evidence type="ECO:0000256" key="1">
    <source>
        <dbReference type="SAM" id="Phobius"/>
    </source>
</evidence>
<keyword evidence="2" id="KW-1185">Reference proteome</keyword>
<dbReference type="KEGG" id="gfs:119632709"/>
<reference evidence="3" key="1">
    <citation type="submission" date="2025-08" db="UniProtKB">
        <authorList>
            <consortium name="RefSeq"/>
        </authorList>
    </citation>
    <scope>IDENTIFICATION</scope>
    <source>
        <tissue evidence="3">Whole body pupa</tissue>
    </source>
</reference>
<name>A0A8U0W8M3_9MUSC</name>
<keyword evidence="1" id="KW-0812">Transmembrane</keyword>
<dbReference type="GeneID" id="119632709"/>
<proteinExistence type="predicted"/>
<protein>
    <submittedName>
        <fullName evidence="3">Uncharacterized protein LOC119632709</fullName>
    </submittedName>
</protein>
<feature type="transmembrane region" description="Helical" evidence="1">
    <location>
        <begin position="7"/>
        <end position="29"/>
    </location>
</feature>
<dbReference type="RefSeq" id="XP_037881697.1">
    <property type="nucleotide sequence ID" value="XM_038025769.1"/>
</dbReference>
<gene>
    <name evidence="3" type="primary">LOC119632709</name>
</gene>
<dbReference type="Proteomes" id="UP000092443">
    <property type="component" value="Unplaced"/>
</dbReference>
<evidence type="ECO:0000313" key="3">
    <source>
        <dbReference type="RefSeq" id="XP_037881697.1"/>
    </source>
</evidence>